<dbReference type="AlphaFoldDB" id="A0A9J6RGA3"/>
<evidence type="ECO:0000256" key="3">
    <source>
        <dbReference type="ARBA" id="ARBA00008621"/>
    </source>
</evidence>
<organism evidence="11 12">
    <name type="scientific">Dasania phycosphaerae</name>
    <dbReference type="NCBI Taxonomy" id="2950436"/>
    <lineage>
        <taxon>Bacteria</taxon>
        <taxon>Pseudomonadati</taxon>
        <taxon>Pseudomonadota</taxon>
        <taxon>Gammaproteobacteria</taxon>
        <taxon>Cellvibrionales</taxon>
        <taxon>Spongiibacteraceae</taxon>
        <taxon>Dasania</taxon>
    </lineage>
</organism>
<dbReference type="GO" id="GO:0008948">
    <property type="term" value="F:oxaloacetate decarboxylase activity"/>
    <property type="evidence" value="ECO:0007669"/>
    <property type="project" value="UniProtKB-EC"/>
</dbReference>
<dbReference type="InterPro" id="IPR005493">
    <property type="entry name" value="RraA/RraA-like"/>
</dbReference>
<dbReference type="Gene3D" id="3.50.30.40">
    <property type="entry name" value="Ribonuclease E inhibitor RraA/RraA-like"/>
    <property type="match status" value="1"/>
</dbReference>
<dbReference type="InterPro" id="IPR010203">
    <property type="entry name" value="RraA"/>
</dbReference>
<gene>
    <name evidence="11" type="primary">rraA</name>
    <name evidence="11" type="ORF">O0V09_00610</name>
</gene>
<comment type="catalytic activity">
    <reaction evidence="1 10">
        <text>4-hydroxy-4-methyl-2-oxoglutarate = 2 pyruvate</text>
        <dbReference type="Rhea" id="RHEA:22748"/>
        <dbReference type="ChEBI" id="CHEBI:15361"/>
        <dbReference type="ChEBI" id="CHEBI:58276"/>
        <dbReference type="EC" id="4.1.3.17"/>
    </reaction>
</comment>
<proteinExistence type="inferred from homology"/>
<keyword evidence="9" id="KW-0460">Magnesium</keyword>
<dbReference type="NCBIfam" id="NF009134">
    <property type="entry name" value="PRK12487.1"/>
    <property type="match status" value="1"/>
</dbReference>
<comment type="catalytic activity">
    <reaction evidence="8 10">
        <text>oxaloacetate + H(+) = pyruvate + CO2</text>
        <dbReference type="Rhea" id="RHEA:15641"/>
        <dbReference type="ChEBI" id="CHEBI:15361"/>
        <dbReference type="ChEBI" id="CHEBI:15378"/>
        <dbReference type="ChEBI" id="CHEBI:16452"/>
        <dbReference type="ChEBI" id="CHEBI:16526"/>
        <dbReference type="EC" id="4.1.1.112"/>
    </reaction>
</comment>
<comment type="function">
    <text evidence="7 10">Catalyzes the aldol cleavage of 4-hydroxy-4-methyl-2-oxoglutarate (HMG) into 2 molecules of pyruvate. Also contains a secondary oxaloacetate (OAA) decarboxylase activity due to the common pyruvate enolate transition state formed following C-C bond cleavage in the retro-aldol and decarboxylation reactions.</text>
</comment>
<dbReference type="GO" id="GO:0008428">
    <property type="term" value="F:ribonuclease inhibitor activity"/>
    <property type="evidence" value="ECO:0007669"/>
    <property type="project" value="InterPro"/>
</dbReference>
<comment type="subunit">
    <text evidence="4 10">Homotrimer.</text>
</comment>
<evidence type="ECO:0000256" key="6">
    <source>
        <dbReference type="ARBA" id="ARBA00023239"/>
    </source>
</evidence>
<evidence type="ECO:0000256" key="9">
    <source>
        <dbReference type="PIRSR" id="PIRSR605493-1"/>
    </source>
</evidence>
<reference evidence="11 12" key="1">
    <citation type="submission" date="2022-12" db="EMBL/GenBank/DDBJ databases">
        <title>Dasania phycosphaerae sp. nov., isolated from particulate material of the south coast of Korea.</title>
        <authorList>
            <person name="Jiang Y."/>
        </authorList>
    </citation>
    <scope>NUCLEOTIDE SEQUENCE [LARGE SCALE GENOMIC DNA]</scope>
    <source>
        <strain evidence="11 12">GY-19</strain>
    </source>
</reference>
<evidence type="ECO:0000256" key="5">
    <source>
        <dbReference type="ARBA" id="ARBA00022723"/>
    </source>
</evidence>
<dbReference type="NCBIfam" id="NF006875">
    <property type="entry name" value="PRK09372.1"/>
    <property type="match status" value="1"/>
</dbReference>
<dbReference type="Proteomes" id="UP001069090">
    <property type="component" value="Unassembled WGS sequence"/>
</dbReference>
<dbReference type="GO" id="GO:0046872">
    <property type="term" value="F:metal ion binding"/>
    <property type="evidence" value="ECO:0007669"/>
    <property type="project" value="UniProtKB-KW"/>
</dbReference>
<feature type="binding site" evidence="9">
    <location>
        <begin position="75"/>
        <end position="78"/>
    </location>
    <ligand>
        <name>substrate</name>
    </ligand>
</feature>
<comment type="similarity">
    <text evidence="3 10">Belongs to the class II aldolase/RraA-like family.</text>
</comment>
<dbReference type="EMBL" id="JAPTGG010000001">
    <property type="protein sequence ID" value="MCZ0863678.1"/>
    <property type="molecule type" value="Genomic_DNA"/>
</dbReference>
<keyword evidence="6 10" id="KW-0456">Lyase</keyword>
<dbReference type="Pfam" id="PF03737">
    <property type="entry name" value="RraA-like"/>
    <property type="match status" value="1"/>
</dbReference>
<dbReference type="PANTHER" id="PTHR33254">
    <property type="entry name" value="4-HYDROXY-4-METHYL-2-OXOGLUTARATE ALDOLASE 3-RELATED"/>
    <property type="match status" value="1"/>
</dbReference>
<comment type="cofactor">
    <cofactor evidence="2 10">
        <name>a divalent metal cation</name>
        <dbReference type="ChEBI" id="CHEBI:60240"/>
    </cofactor>
</comment>
<dbReference type="SUPFAM" id="SSF89562">
    <property type="entry name" value="RraA-like"/>
    <property type="match status" value="1"/>
</dbReference>
<comment type="cofactor">
    <cofactor evidence="9">
        <name>Mg(2+)</name>
        <dbReference type="ChEBI" id="CHEBI:18420"/>
    </cofactor>
</comment>
<evidence type="ECO:0000256" key="10">
    <source>
        <dbReference type="RuleBase" id="RU004338"/>
    </source>
</evidence>
<dbReference type="PANTHER" id="PTHR33254:SF4">
    <property type="entry name" value="4-HYDROXY-4-METHYL-2-OXOGLUTARATE ALDOLASE 3-RELATED"/>
    <property type="match status" value="1"/>
</dbReference>
<comment type="caution">
    <text evidence="11">The sequence shown here is derived from an EMBL/GenBank/DDBJ whole genome shotgun (WGS) entry which is preliminary data.</text>
</comment>
<protein>
    <recommendedName>
        <fullName evidence="10">4-hydroxy-4-methyl-2-oxoglutarate aldolase</fullName>
        <shortName evidence="10">HMG aldolase</shortName>
        <ecNumber evidence="10">4.1.1.112</ecNumber>
        <ecNumber evidence="10">4.1.3.17</ecNumber>
    </recommendedName>
    <alternativeName>
        <fullName evidence="10">Oxaloacetate decarboxylase</fullName>
    </alternativeName>
</protein>
<evidence type="ECO:0000256" key="8">
    <source>
        <dbReference type="ARBA" id="ARBA00047973"/>
    </source>
</evidence>
<feature type="binding site" evidence="9">
    <location>
        <position position="98"/>
    </location>
    <ligand>
        <name>Mg(2+)</name>
        <dbReference type="ChEBI" id="CHEBI:18420"/>
    </ligand>
</feature>
<feature type="binding site" evidence="9">
    <location>
        <position position="97"/>
    </location>
    <ligand>
        <name>substrate</name>
    </ligand>
</feature>
<dbReference type="GO" id="GO:0051252">
    <property type="term" value="P:regulation of RNA metabolic process"/>
    <property type="evidence" value="ECO:0007669"/>
    <property type="project" value="InterPro"/>
</dbReference>
<evidence type="ECO:0000256" key="7">
    <source>
        <dbReference type="ARBA" id="ARBA00025046"/>
    </source>
</evidence>
<keyword evidence="5 9" id="KW-0479">Metal-binding</keyword>
<evidence type="ECO:0000313" key="12">
    <source>
        <dbReference type="Proteomes" id="UP001069090"/>
    </source>
</evidence>
<accession>A0A9J6RGA3</accession>
<evidence type="ECO:0000256" key="2">
    <source>
        <dbReference type="ARBA" id="ARBA00001968"/>
    </source>
</evidence>
<keyword evidence="12" id="KW-1185">Reference proteome</keyword>
<dbReference type="RefSeq" id="WP_258329825.1">
    <property type="nucleotide sequence ID" value="NZ_JAPTGG010000001.1"/>
</dbReference>
<evidence type="ECO:0000256" key="4">
    <source>
        <dbReference type="ARBA" id="ARBA00011233"/>
    </source>
</evidence>
<dbReference type="EC" id="4.1.1.112" evidence="10"/>
<name>A0A9J6RGA3_9GAMM</name>
<dbReference type="NCBIfam" id="TIGR01935">
    <property type="entry name" value="NOT-MenG"/>
    <property type="match status" value="1"/>
</dbReference>
<dbReference type="CDD" id="cd16841">
    <property type="entry name" value="RraA_family"/>
    <property type="match status" value="1"/>
</dbReference>
<evidence type="ECO:0000313" key="11">
    <source>
        <dbReference type="EMBL" id="MCZ0863678.1"/>
    </source>
</evidence>
<dbReference type="EC" id="4.1.3.17" evidence="10"/>
<sequence length="162" mass="17305">MHISTPDLCDEYGDAVQVVEPIFTHYGPIRRFGGEVVTVKCFEDNSKVAELVATEGKGRVLVVDGGGSPRRSLLGDMLVAKAVSNAWAGIVIYGYIRDVEDIAEMDMGVMALGTIPRKTEKRGEGQINIPLQFAGVTINPGDYLYADGTGVIVAKESLVASS</sequence>
<dbReference type="InterPro" id="IPR036704">
    <property type="entry name" value="RraA/RraA-like_sf"/>
</dbReference>
<dbReference type="GO" id="GO:0047443">
    <property type="term" value="F:4-hydroxy-4-methyl-2-oxoglutarate aldolase activity"/>
    <property type="evidence" value="ECO:0007669"/>
    <property type="project" value="UniProtKB-EC"/>
</dbReference>
<evidence type="ECO:0000256" key="1">
    <source>
        <dbReference type="ARBA" id="ARBA00001342"/>
    </source>
</evidence>